<dbReference type="SUPFAM" id="SSF52540">
    <property type="entry name" value="P-loop containing nucleoside triphosphate hydrolases"/>
    <property type="match status" value="2"/>
</dbReference>
<feature type="compositionally biased region" description="Acidic residues" evidence="6">
    <location>
        <begin position="1522"/>
        <end position="1544"/>
    </location>
</feature>
<dbReference type="InterPro" id="IPR038718">
    <property type="entry name" value="SNF2-like_sf"/>
</dbReference>
<dbReference type="GO" id="GO:0005524">
    <property type="term" value="F:ATP binding"/>
    <property type="evidence" value="ECO:0007669"/>
    <property type="project" value="UniProtKB-KW"/>
</dbReference>
<feature type="compositionally biased region" description="Low complexity" evidence="6">
    <location>
        <begin position="1448"/>
        <end position="1458"/>
    </location>
</feature>
<feature type="compositionally biased region" description="Low complexity" evidence="6">
    <location>
        <begin position="1588"/>
        <end position="1597"/>
    </location>
</feature>
<dbReference type="CDD" id="cd18793">
    <property type="entry name" value="SF2_C_SNF"/>
    <property type="match status" value="1"/>
</dbReference>
<evidence type="ECO:0000256" key="4">
    <source>
        <dbReference type="ARBA" id="ARBA00022801"/>
    </source>
</evidence>
<evidence type="ECO:0000256" key="2">
    <source>
        <dbReference type="ARBA" id="ARBA00022679"/>
    </source>
</evidence>
<evidence type="ECO:0000259" key="7">
    <source>
        <dbReference type="SMART" id="SM00487"/>
    </source>
</evidence>
<evidence type="ECO:0000256" key="1">
    <source>
        <dbReference type="ARBA" id="ARBA00022603"/>
    </source>
</evidence>
<feature type="region of interest" description="Disordered" evidence="6">
    <location>
        <begin position="1929"/>
        <end position="1948"/>
    </location>
</feature>
<dbReference type="InterPro" id="IPR027417">
    <property type="entry name" value="P-loop_NTPase"/>
</dbReference>
<dbReference type="SUPFAM" id="SSF53335">
    <property type="entry name" value="S-adenosyl-L-methionine-dependent methyltransferases"/>
    <property type="match status" value="1"/>
</dbReference>
<comment type="caution">
    <text evidence="8">The sequence shown here is derived from an EMBL/GenBank/DDBJ whole genome shotgun (WGS) entry which is preliminary data.</text>
</comment>
<dbReference type="Pfam" id="PF00271">
    <property type="entry name" value="Helicase_C"/>
    <property type="match status" value="1"/>
</dbReference>
<feature type="compositionally biased region" description="Basic and acidic residues" evidence="6">
    <location>
        <begin position="1933"/>
        <end position="1948"/>
    </location>
</feature>
<name>A0A4S4LRK0_9AGAM</name>
<feature type="compositionally biased region" description="Acidic residues" evidence="6">
    <location>
        <begin position="1574"/>
        <end position="1587"/>
    </location>
</feature>
<feature type="domain" description="Helicase ATP-binding" evidence="7">
    <location>
        <begin position="1150"/>
        <end position="1717"/>
    </location>
</feature>
<feature type="compositionally biased region" description="Acidic residues" evidence="6">
    <location>
        <begin position="36"/>
        <end position="66"/>
    </location>
</feature>
<keyword evidence="4" id="KW-0378">Hydrolase</keyword>
<dbReference type="OrthoDB" id="423221at2759"/>
<dbReference type="GO" id="GO:0006281">
    <property type="term" value="P:DNA repair"/>
    <property type="evidence" value="ECO:0007669"/>
    <property type="project" value="TreeGrafter"/>
</dbReference>
<dbReference type="InterPro" id="IPR001650">
    <property type="entry name" value="Helicase_C-like"/>
</dbReference>
<dbReference type="InterPro" id="IPR000330">
    <property type="entry name" value="SNF2_N"/>
</dbReference>
<dbReference type="EMBL" id="SGPL01000236">
    <property type="protein sequence ID" value="THH14984.1"/>
    <property type="molecule type" value="Genomic_DNA"/>
</dbReference>
<keyword evidence="9" id="KW-1185">Reference proteome</keyword>
<dbReference type="GO" id="GO:0005634">
    <property type="term" value="C:nucleus"/>
    <property type="evidence" value="ECO:0007669"/>
    <property type="project" value="TreeGrafter"/>
</dbReference>
<feature type="compositionally biased region" description="Basic and acidic residues" evidence="6">
    <location>
        <begin position="1604"/>
        <end position="1618"/>
    </location>
</feature>
<dbReference type="InterPro" id="IPR049730">
    <property type="entry name" value="SNF2/RAD54-like_C"/>
</dbReference>
<evidence type="ECO:0000256" key="6">
    <source>
        <dbReference type="SAM" id="MobiDB-lite"/>
    </source>
</evidence>
<feature type="compositionally biased region" description="Basic residues" evidence="6">
    <location>
        <begin position="1549"/>
        <end position="1570"/>
    </location>
</feature>
<dbReference type="InterPro" id="IPR050628">
    <property type="entry name" value="SNF2_RAD54_helicase_TF"/>
</dbReference>
<organism evidence="8 9">
    <name type="scientific">Bondarzewia mesenterica</name>
    <dbReference type="NCBI Taxonomy" id="1095465"/>
    <lineage>
        <taxon>Eukaryota</taxon>
        <taxon>Fungi</taxon>
        <taxon>Dikarya</taxon>
        <taxon>Basidiomycota</taxon>
        <taxon>Agaricomycotina</taxon>
        <taxon>Agaricomycetes</taxon>
        <taxon>Russulales</taxon>
        <taxon>Bondarzewiaceae</taxon>
        <taxon>Bondarzewia</taxon>
    </lineage>
</organism>
<feature type="region of interest" description="Disordered" evidence="6">
    <location>
        <begin position="1368"/>
        <end position="1618"/>
    </location>
</feature>
<dbReference type="Gene3D" id="3.40.50.10810">
    <property type="entry name" value="Tandem AAA-ATPase domain"/>
    <property type="match status" value="1"/>
</dbReference>
<feature type="compositionally biased region" description="Basic and acidic residues" evidence="6">
    <location>
        <begin position="1416"/>
        <end position="1445"/>
    </location>
</feature>
<dbReference type="Gene3D" id="3.40.50.300">
    <property type="entry name" value="P-loop containing nucleotide triphosphate hydrolases"/>
    <property type="match status" value="1"/>
</dbReference>
<proteinExistence type="predicted"/>
<dbReference type="Proteomes" id="UP000310158">
    <property type="component" value="Unassembled WGS sequence"/>
</dbReference>
<dbReference type="GO" id="GO:0032259">
    <property type="term" value="P:methylation"/>
    <property type="evidence" value="ECO:0007669"/>
    <property type="project" value="UniProtKB-KW"/>
</dbReference>
<dbReference type="InterPro" id="IPR029063">
    <property type="entry name" value="SAM-dependent_MTases_sf"/>
</dbReference>
<dbReference type="PANTHER" id="PTHR45626">
    <property type="entry name" value="TRANSCRIPTION TERMINATION FACTOR 2-RELATED"/>
    <property type="match status" value="1"/>
</dbReference>
<keyword evidence="5" id="KW-0067">ATP-binding</keyword>
<evidence type="ECO:0000256" key="3">
    <source>
        <dbReference type="ARBA" id="ARBA00022741"/>
    </source>
</evidence>
<reference evidence="8 9" key="1">
    <citation type="submission" date="2019-02" db="EMBL/GenBank/DDBJ databases">
        <title>Genome sequencing of the rare red list fungi Bondarzewia mesenterica.</title>
        <authorList>
            <person name="Buettner E."/>
            <person name="Kellner H."/>
        </authorList>
    </citation>
    <scope>NUCLEOTIDE SEQUENCE [LARGE SCALE GENOMIC DNA]</scope>
    <source>
        <strain evidence="8 9">DSM 108281</strain>
    </source>
</reference>
<sequence length="2224" mass="248169">MAAGKKAAGPSKQKTITSFFGGGKSKSTKSKPVPTDDSDASSENAEDAIEDEAVDDASDLEMDVDDEPSKKGKKKSNYVPPEESSLPPISNLPDIFSDIVSRIPGIEQVAQRVKGRKLRVATMCSGTESPLLALGLIRRAILAQHGVDLEIEHVFSCEIVPFKQAYIERNFQPPLLFRDVCELGGEYAYTAYGSEAIVPGNVDILIAGTSCVDYSHLNNQKKGIDGGGESGRTFYGMLNWVIKHQPPIVLLENVCSAPWAGVKDRFRGIGYSAESMFLDTKYYYIPHTRTRGYMMAINLKKSSLPEKWVKMMVDLRREASSSLDAWLLAADDPRIFQSKEKLVQESYNAADRKTGRTDWARCESRHQRARLDEELGGKRPSTNWDEGGSCKAYDYTWADWMAGQVERVWDLLDISLLRSAIEGVDPAFKTQVWNLSQNVDRSTGSNKLGISPCLTPSMIPYITNRGGPMVGLEALHLQGLPINELLLTRESEDQLADLAGNAMSTTVVGTAMLAALVLGHKLLKEGSDKSTYEGTSGLEEVVEADFETMDIDTPSESIEDHITGEDQLVEQPLDLSTTVEEQLSSIVAESLRSVRLCECEGRKDVTERELHRCKDCGWTSCIKCGGRPEHNYEVIDVKSSPRITPSVFDRQFKSSLPMCIMFSDVTGQLLDTLKEQAGVSIPSKRWSAWRSAVLQATKLELRFMETKRQEIWSATYESDRARLELSLHPGRPEWLFFAKPEPSEPANAEIRRILLLPAARLVCEGALLRGQWEFGLPYTREVEIALEGVGEPVPSWQAKLGLQLPKFKDSTVHSQIQVSVDEGDVLHFDRDITGMYTLLDQCGTANSALHKKIATDKDASQPPIFLLMNPTRCGNPKDDAFVFSTSIRRFEYGETRPIVARVDPSWRQSDEEGEQKIICSIPQKYMIAVNVQLKPSPLGKEATFAVPEGALNISLDNDSCKTANALLVARIPLRSQAGLEWPRQAWKEVEHIHERATFRSLSWLIERIKAINGPFLSWQSVPLHQHDGNCQRCAPASPSLRWTKEGKSIVAVEDSIEAGEYERRLKRRPAPFVTQMKVDDDGIGHVRIGVDVASLIHRALSRLPSAGRSGERTVTWRLDTDFKPLVKLILPKFKLSSNRQDPEHSQPPSFVRPLRKEQLRSLDWMLRQEAIDAPPFIEEEISEAILDPLGWRAEGRAQQPVRVRGGVLADEVGYGKTAITLALIDSTRKAVKKSVAKAQEMPGKIRVAATLVVVPGHLTKQWASEVTKFVGKNHFKVVLLQNVSHLNSLKIEDVEEADLVIVASSLFKGVNYLDNLEAFAAGGSLPKTEGRYFNARLTTCLASLREQVDRLRDEGSLAVLDAIHAARKKDKETQEAMRPSKRLRGVQPTVAGKSAPTKAKSSSVTKGAKVAKAIVKKADDTSEDSGKESKPKKFSHVEVPRHEVNKGSSSATTPPTTADENSSDEESDPPKPRKRQAAAKFRYSDALDDESEDEQLPKGKRRITKYKSGRSSSPDAFVPSDQESEDDDEDAEPSGPSDDEEEDSDAPKSKSKSKAKPKPKPKPQTKGKRKASSEDADDAMDVDEDEGASSSVASSTTSKKRKREEKETKPKVLREAKDPWKLRGAAKRDWKEMQAPPLEMFHFERKVVDEYTYLEGVVHSLTTKVTAERSWVLSGTPPIHDFSAVKTIAAFLDLHLGVDDDGEGQSAQVKKRRRDQTAAEKFHSFRETHSLDWHAHRHQVGQTFLDRYVRQNVAEIDEIPWEEKIEKINLPAAERAIYLELEHHLRALDMTIKRSKKTESDREKRLAQSLGDSKTAEEALLKRCSHFELETSDKDNAMQACSVIVKERQRQLDECKTELMKNLVSALEQEKKIEKELKKDTGRGSTGEESLFQEYVRVNFIEGAGDAEATKMIKELMLEAGIQQPAVNSKNTKVSEMKGKPKGKDDSISAKTKDLMWDHREHTHVLRRLNKELVGRVRSLRYFTAVRDLQKQREVPLVVSCPSCGREEVPIEDIAVLSSCGHAGCLACVNACATEEKCVYSDSGECKALARMLNVVKGESLGVDDEQRDGKGKHFGLKLEKIIHLIKKRIQSTERMLIFVQFPDLMKKVAEALEANKIQFLEIKGSASAKSKSLEKFQQEGKERVLLLNVMDESASGANLTCANHAIFLSPLLATSQEIYDACETQAIGRLRRYGQTSLVHIWRFLTTDTIDVEIFEQRTKRKV</sequence>
<evidence type="ECO:0000256" key="5">
    <source>
        <dbReference type="ARBA" id="ARBA00022840"/>
    </source>
</evidence>
<dbReference type="InterPro" id="IPR001525">
    <property type="entry name" value="C5_MeTfrase"/>
</dbReference>
<keyword evidence="2" id="KW-0808">Transferase</keyword>
<evidence type="ECO:0000313" key="8">
    <source>
        <dbReference type="EMBL" id="THH14984.1"/>
    </source>
</evidence>
<evidence type="ECO:0000313" key="9">
    <source>
        <dbReference type="Proteomes" id="UP000310158"/>
    </source>
</evidence>
<dbReference type="SMART" id="SM00487">
    <property type="entry name" value="DEXDc"/>
    <property type="match status" value="1"/>
</dbReference>
<gene>
    <name evidence="8" type="ORF">EW146_g5422</name>
</gene>
<feature type="compositionally biased region" description="Basic residues" evidence="6">
    <location>
        <begin position="1498"/>
        <end position="1508"/>
    </location>
</feature>
<keyword evidence="1" id="KW-0489">Methyltransferase</keyword>
<protein>
    <recommendedName>
        <fullName evidence="7">Helicase ATP-binding domain-containing protein</fullName>
    </recommendedName>
</protein>
<dbReference type="Pfam" id="PF00145">
    <property type="entry name" value="DNA_methylase"/>
    <property type="match status" value="1"/>
</dbReference>
<dbReference type="Gene3D" id="3.40.50.150">
    <property type="entry name" value="Vaccinia Virus protein VP39"/>
    <property type="match status" value="1"/>
</dbReference>
<feature type="region of interest" description="Disordered" evidence="6">
    <location>
        <begin position="1"/>
        <end position="90"/>
    </location>
</feature>
<dbReference type="Pfam" id="PF00176">
    <property type="entry name" value="SNF2-rel_dom"/>
    <property type="match status" value="1"/>
</dbReference>
<dbReference type="GO" id="GO:0008094">
    <property type="term" value="F:ATP-dependent activity, acting on DNA"/>
    <property type="evidence" value="ECO:0007669"/>
    <property type="project" value="TreeGrafter"/>
</dbReference>
<dbReference type="GO" id="GO:0008168">
    <property type="term" value="F:methyltransferase activity"/>
    <property type="evidence" value="ECO:0007669"/>
    <property type="project" value="UniProtKB-KW"/>
</dbReference>
<dbReference type="InterPro" id="IPR014001">
    <property type="entry name" value="Helicase_ATP-bd"/>
</dbReference>
<keyword evidence="3" id="KW-0547">Nucleotide-binding</keyword>
<dbReference type="PANTHER" id="PTHR45626:SF26">
    <property type="entry name" value="FAMILY HELICASE, PUTATIVE (AFU_ORTHOLOGUE AFUA_2G09120)-RELATED"/>
    <property type="match status" value="1"/>
</dbReference>
<accession>A0A4S4LRK0</accession>
<dbReference type="GO" id="GO:0016787">
    <property type="term" value="F:hydrolase activity"/>
    <property type="evidence" value="ECO:0007669"/>
    <property type="project" value="UniProtKB-KW"/>
</dbReference>